<proteinExistence type="predicted"/>
<dbReference type="Proteomes" id="UP000316614">
    <property type="component" value="Chromosome"/>
</dbReference>
<gene>
    <name evidence="1" type="ORF">FKX85_21320</name>
</gene>
<evidence type="ECO:0000313" key="2">
    <source>
        <dbReference type="Proteomes" id="UP000316614"/>
    </source>
</evidence>
<dbReference type="EMBL" id="CP041253">
    <property type="protein sequence ID" value="QDH81433.1"/>
    <property type="molecule type" value="Genomic_DNA"/>
</dbReference>
<dbReference type="OrthoDB" id="823563at2"/>
<protein>
    <recommendedName>
        <fullName evidence="3">Outer membrane protein beta-barrel domain-containing protein</fullName>
    </recommendedName>
</protein>
<accession>A0A514CNN8</accession>
<sequence>MKFTFKAISWIVLTLVIILFFKGSGCAQSLPFTNHTEIGILQNNQAIGPHTSFTFQTFNGVKANRWLSLGFTTGVDTYEQTEIIPFALGARGELSSDTKFSTLFGLDMGLGTALFEKDTDTEWTEGGFLINPIIGLLMKTGGKTKLSLSLGYKRQVISEYTGVLDPTNTTGEDGLPQGYQSVNQDKFTFNRASVRLGVFF</sequence>
<organism evidence="1 2">
    <name type="scientific">Echinicola soli</name>
    <dbReference type="NCBI Taxonomy" id="2591634"/>
    <lineage>
        <taxon>Bacteria</taxon>
        <taxon>Pseudomonadati</taxon>
        <taxon>Bacteroidota</taxon>
        <taxon>Cytophagia</taxon>
        <taxon>Cytophagales</taxon>
        <taxon>Cyclobacteriaceae</taxon>
        <taxon>Echinicola</taxon>
    </lineage>
</organism>
<evidence type="ECO:0000313" key="1">
    <source>
        <dbReference type="EMBL" id="QDH81433.1"/>
    </source>
</evidence>
<dbReference type="AlphaFoldDB" id="A0A514CNN8"/>
<keyword evidence="2" id="KW-1185">Reference proteome</keyword>
<dbReference type="RefSeq" id="WP_141616647.1">
    <property type="nucleotide sequence ID" value="NZ_CP041253.1"/>
</dbReference>
<name>A0A514CNN8_9BACT</name>
<reference evidence="1 2" key="1">
    <citation type="submission" date="2019-06" db="EMBL/GenBank/DDBJ databases">
        <title>Echinicola alkalisoli sp. nov. isolated from saline soil.</title>
        <authorList>
            <person name="Sun J.-Q."/>
            <person name="Xu L."/>
        </authorList>
    </citation>
    <scope>NUCLEOTIDE SEQUENCE [LARGE SCALE GENOMIC DNA]</scope>
    <source>
        <strain evidence="1 2">LN3S3</strain>
    </source>
</reference>
<evidence type="ECO:0008006" key="3">
    <source>
        <dbReference type="Google" id="ProtNLM"/>
    </source>
</evidence>
<dbReference type="KEGG" id="echi:FKX85_21320"/>